<dbReference type="FunFam" id="1.10.8.60:FF:000019">
    <property type="entry name" value="AFG3-like AAA ATPase 2"/>
    <property type="match status" value="1"/>
</dbReference>
<evidence type="ECO:0000313" key="20">
    <source>
        <dbReference type="Proteomes" id="UP000887566"/>
    </source>
</evidence>
<keyword evidence="11" id="KW-0862">Zinc</keyword>
<dbReference type="GO" id="GO:0005524">
    <property type="term" value="F:ATP binding"/>
    <property type="evidence" value="ECO:0007669"/>
    <property type="project" value="UniProtKB-KW"/>
</dbReference>
<feature type="compositionally biased region" description="Basic and acidic residues" evidence="17">
    <location>
        <begin position="778"/>
        <end position="798"/>
    </location>
</feature>
<dbReference type="InterPro" id="IPR005936">
    <property type="entry name" value="FtsH"/>
</dbReference>
<reference evidence="21" key="1">
    <citation type="submission" date="2022-11" db="UniProtKB">
        <authorList>
            <consortium name="WormBaseParasite"/>
        </authorList>
    </citation>
    <scope>IDENTIFICATION</scope>
</reference>
<feature type="transmembrane region" description="Helical" evidence="18">
    <location>
        <begin position="252"/>
        <end position="272"/>
    </location>
</feature>
<evidence type="ECO:0000256" key="13">
    <source>
        <dbReference type="ARBA" id="ARBA00022946"/>
    </source>
</evidence>
<dbReference type="InterPro" id="IPR000642">
    <property type="entry name" value="Peptidase_M41"/>
</dbReference>
<dbReference type="PANTHER" id="PTHR43655:SF8">
    <property type="entry name" value="PARAPLEGIN"/>
    <property type="match status" value="1"/>
</dbReference>
<keyword evidence="7 18" id="KW-0812">Transmembrane</keyword>
<dbReference type="GO" id="GO:0034982">
    <property type="term" value="P:mitochondrial protein processing"/>
    <property type="evidence" value="ECO:0007669"/>
    <property type="project" value="TreeGrafter"/>
</dbReference>
<dbReference type="SUPFAM" id="SSF140990">
    <property type="entry name" value="FtsH protease domain-like"/>
    <property type="match status" value="1"/>
</dbReference>
<evidence type="ECO:0000256" key="3">
    <source>
        <dbReference type="ARBA" id="ARBA00004173"/>
    </source>
</evidence>
<sequence>MIGQASSSTSTKLLRHQRLMKIVRCWSCHRAVVSLRPASSLSRSSTSTSTIIILGTNRFTPRNVHTRCGVGNFLQSSLLRPYLSSSQAVRFLRSNASDSGSGKSTSQKGRESDEDEGEDKEDEEKKKEALKRATIISMFATGVALVVLMNTFTSGRASEFDSAFITWNVFVQEMLAKGEVESIHVYPGKEVAVVRLHEGAIVNGKRASGQRMYNLQLSNINRFEEDLRRAEQDLGIPEQNSVTVNFHYPLDVGPIITLALFAVVTFYIYRMFKSGKFKISMMNPMSSMTKANFKIVDPHAKSGGLKTRFSDVAGLHEAKVEIREFVDYLKRPTAYTTLGAKLPKGALLLGPPGCGKTLLAKAVATESSAPFIAVNGTEFIEVIGGLGAARMRDLFKEAKSRSPCIIYIDEIDAIGRKRSGGEGGGGVGGGGGSGEEEQTLNQLLVEMDGMDSAQGVIVIASTNRADVLDKALLRRGRFDRHVTIDPPTALERKEIFELYLRQIKLDKNPEVYSQRLALMTPGFSGADIHNVVNEAAIRAATTEKKIVTVDELDWALQRILAGPEKRSRTLSLEEREVVAYHESGHALIGWLLRHTDALLKVSIVPRTSAALGFAQYSPADRKLFSKEELYDRMCMTLGGRAAENVVFGRVTTGAEDDLKKVTRLAYGQVGKYGMSEKIGPLSFSAPPGEERSAQFMKKPYSKQMQHMMDQEASDIVTKAYFYTEELIKTNRNKLELLAKALLKNEVLHYEDVKKLIGPPPYGDKQYVELADHVIPTLDEEKPLPSRDDEEHDDSYGKL</sequence>
<dbReference type="Gene3D" id="3.40.50.300">
    <property type="entry name" value="P-loop containing nucleotide triphosphate hydrolases"/>
    <property type="match status" value="1"/>
</dbReference>
<dbReference type="GO" id="GO:0016887">
    <property type="term" value="F:ATP hydrolysis activity"/>
    <property type="evidence" value="ECO:0007669"/>
    <property type="project" value="InterPro"/>
</dbReference>
<keyword evidence="12" id="KW-0067">ATP-binding</keyword>
<dbReference type="GO" id="GO:0004222">
    <property type="term" value="F:metalloendopeptidase activity"/>
    <property type="evidence" value="ECO:0007669"/>
    <property type="project" value="InterPro"/>
</dbReference>
<evidence type="ECO:0000256" key="12">
    <source>
        <dbReference type="ARBA" id="ARBA00022840"/>
    </source>
</evidence>
<dbReference type="Gene3D" id="1.20.58.760">
    <property type="entry name" value="Peptidase M41"/>
    <property type="match status" value="1"/>
</dbReference>
<organism evidence="20 21">
    <name type="scientific">Plectus sambesii</name>
    <dbReference type="NCBI Taxonomy" id="2011161"/>
    <lineage>
        <taxon>Eukaryota</taxon>
        <taxon>Metazoa</taxon>
        <taxon>Ecdysozoa</taxon>
        <taxon>Nematoda</taxon>
        <taxon>Chromadorea</taxon>
        <taxon>Plectida</taxon>
        <taxon>Plectina</taxon>
        <taxon>Plectoidea</taxon>
        <taxon>Plectidae</taxon>
        <taxon>Plectus</taxon>
    </lineage>
</organism>
<keyword evidence="14 18" id="KW-1133">Transmembrane helix</keyword>
<keyword evidence="9" id="KW-0547">Nucleotide-binding</keyword>
<feature type="domain" description="AAA+ ATPase" evidence="19">
    <location>
        <begin position="342"/>
        <end position="488"/>
    </location>
</feature>
<proteinExistence type="inferred from homology"/>
<dbReference type="FunFam" id="1.20.58.760:FF:000003">
    <property type="entry name" value="AFG3-like AAA ATPase 2"/>
    <property type="match status" value="1"/>
</dbReference>
<dbReference type="InterPro" id="IPR003959">
    <property type="entry name" value="ATPase_AAA_core"/>
</dbReference>
<feature type="region of interest" description="Disordered" evidence="17">
    <location>
        <begin position="95"/>
        <end position="127"/>
    </location>
</feature>
<keyword evidence="10" id="KW-0378">Hydrolase</keyword>
<dbReference type="SUPFAM" id="SSF52540">
    <property type="entry name" value="P-loop containing nucleoside triphosphate hydrolases"/>
    <property type="match status" value="1"/>
</dbReference>
<dbReference type="AlphaFoldDB" id="A0A914WJQ0"/>
<dbReference type="CDD" id="cd19501">
    <property type="entry name" value="RecA-like_FtsH"/>
    <property type="match status" value="1"/>
</dbReference>
<evidence type="ECO:0000256" key="18">
    <source>
        <dbReference type="SAM" id="Phobius"/>
    </source>
</evidence>
<feature type="region of interest" description="Disordered" evidence="17">
    <location>
        <begin position="775"/>
        <end position="798"/>
    </location>
</feature>
<keyword evidence="13" id="KW-0809">Transit peptide</keyword>
<dbReference type="Pfam" id="PF17862">
    <property type="entry name" value="AAA_lid_3"/>
    <property type="match status" value="1"/>
</dbReference>
<dbReference type="InterPro" id="IPR027417">
    <property type="entry name" value="P-loop_NTPase"/>
</dbReference>
<dbReference type="GO" id="GO:0004176">
    <property type="term" value="F:ATP-dependent peptidase activity"/>
    <property type="evidence" value="ECO:0007669"/>
    <property type="project" value="InterPro"/>
</dbReference>
<evidence type="ECO:0000256" key="11">
    <source>
        <dbReference type="ARBA" id="ARBA00022833"/>
    </source>
</evidence>
<dbReference type="Gene3D" id="3.40.1690.20">
    <property type="match status" value="1"/>
</dbReference>
<dbReference type="Gene3D" id="1.10.8.60">
    <property type="match status" value="1"/>
</dbReference>
<dbReference type="Pfam" id="PF00004">
    <property type="entry name" value="AAA"/>
    <property type="match status" value="1"/>
</dbReference>
<keyword evidence="6" id="KW-0645">Protease</keyword>
<feature type="compositionally biased region" description="Acidic residues" evidence="17">
    <location>
        <begin position="112"/>
        <end position="122"/>
    </location>
</feature>
<keyword evidence="8" id="KW-0479">Metal-binding</keyword>
<evidence type="ECO:0000256" key="1">
    <source>
        <dbReference type="ARBA" id="ARBA00001947"/>
    </source>
</evidence>
<dbReference type="GO" id="GO:0005745">
    <property type="term" value="C:m-AAA complex"/>
    <property type="evidence" value="ECO:0007669"/>
    <property type="project" value="TreeGrafter"/>
</dbReference>
<evidence type="ECO:0000256" key="7">
    <source>
        <dbReference type="ARBA" id="ARBA00022692"/>
    </source>
</evidence>
<keyword evidence="16 18" id="KW-0472">Membrane</keyword>
<dbReference type="InterPro" id="IPR003593">
    <property type="entry name" value="AAA+_ATPase"/>
</dbReference>
<dbReference type="PANTHER" id="PTHR43655">
    <property type="entry name" value="ATP-DEPENDENT PROTEASE"/>
    <property type="match status" value="1"/>
</dbReference>
<dbReference type="WBParaSite" id="PSAMB.scaffold431size51498.g5842.t1">
    <property type="protein sequence ID" value="PSAMB.scaffold431size51498.g5842.t1"/>
    <property type="gene ID" value="PSAMB.scaffold431size51498.g5842"/>
</dbReference>
<dbReference type="FunFam" id="3.40.50.300:FF:000277">
    <property type="entry name" value="ATP-dependent zinc metalloprotease FtsH"/>
    <property type="match status" value="1"/>
</dbReference>
<dbReference type="Proteomes" id="UP000887566">
    <property type="component" value="Unplaced"/>
</dbReference>
<comment type="cofactor">
    <cofactor evidence="1">
        <name>Zn(2+)</name>
        <dbReference type="ChEBI" id="CHEBI:29105"/>
    </cofactor>
</comment>
<accession>A0A914WJQ0</accession>
<dbReference type="NCBIfam" id="TIGR01241">
    <property type="entry name" value="FtsH_fam"/>
    <property type="match status" value="1"/>
</dbReference>
<evidence type="ECO:0000256" key="17">
    <source>
        <dbReference type="SAM" id="MobiDB-lite"/>
    </source>
</evidence>
<dbReference type="HAMAP" id="MF_01458">
    <property type="entry name" value="FtsH"/>
    <property type="match status" value="1"/>
</dbReference>
<comment type="subcellular location">
    <subcellularLocation>
        <location evidence="2">Membrane</location>
        <topology evidence="2">Multi-pass membrane protein</topology>
    </subcellularLocation>
    <subcellularLocation>
        <location evidence="3">Mitochondrion</location>
    </subcellularLocation>
</comment>
<evidence type="ECO:0000256" key="14">
    <source>
        <dbReference type="ARBA" id="ARBA00022989"/>
    </source>
</evidence>
<keyword evidence="20" id="KW-1185">Reference proteome</keyword>
<evidence type="ECO:0000259" key="19">
    <source>
        <dbReference type="SMART" id="SM00382"/>
    </source>
</evidence>
<evidence type="ECO:0000256" key="2">
    <source>
        <dbReference type="ARBA" id="ARBA00004141"/>
    </source>
</evidence>
<evidence type="ECO:0000256" key="9">
    <source>
        <dbReference type="ARBA" id="ARBA00022741"/>
    </source>
</evidence>
<evidence type="ECO:0000256" key="5">
    <source>
        <dbReference type="ARBA" id="ARBA00010550"/>
    </source>
</evidence>
<feature type="compositionally biased region" description="Polar residues" evidence="17">
    <location>
        <begin position="95"/>
        <end position="107"/>
    </location>
</feature>
<dbReference type="InterPro" id="IPR050928">
    <property type="entry name" value="ATP-dep_Zn_Metalloprotease"/>
</dbReference>
<feature type="transmembrane region" description="Helical" evidence="18">
    <location>
        <begin position="133"/>
        <end position="152"/>
    </location>
</feature>
<dbReference type="Pfam" id="PF01434">
    <property type="entry name" value="Peptidase_M41"/>
    <property type="match status" value="1"/>
</dbReference>
<keyword evidence="15" id="KW-0482">Metalloprotease</keyword>
<evidence type="ECO:0000256" key="6">
    <source>
        <dbReference type="ARBA" id="ARBA00022670"/>
    </source>
</evidence>
<evidence type="ECO:0000256" key="15">
    <source>
        <dbReference type="ARBA" id="ARBA00023049"/>
    </source>
</evidence>
<comment type="similarity">
    <text evidence="4">In the C-terminal section; belongs to the peptidase M41 family.</text>
</comment>
<protein>
    <submittedName>
        <fullName evidence="21">AAA+ ATPase domain-containing protein</fullName>
    </submittedName>
</protein>
<comment type="similarity">
    <text evidence="5">In the N-terminal section; belongs to the AAA ATPase family.</text>
</comment>
<evidence type="ECO:0000256" key="8">
    <source>
        <dbReference type="ARBA" id="ARBA00022723"/>
    </source>
</evidence>
<name>A0A914WJQ0_9BILA</name>
<dbReference type="InterPro" id="IPR041569">
    <property type="entry name" value="AAA_lid_3"/>
</dbReference>
<evidence type="ECO:0000256" key="16">
    <source>
        <dbReference type="ARBA" id="ARBA00023136"/>
    </source>
</evidence>
<evidence type="ECO:0000313" key="21">
    <source>
        <dbReference type="WBParaSite" id="PSAMB.scaffold431size51498.g5842.t1"/>
    </source>
</evidence>
<dbReference type="InterPro" id="IPR037219">
    <property type="entry name" value="Peptidase_M41-like"/>
</dbReference>
<evidence type="ECO:0000256" key="10">
    <source>
        <dbReference type="ARBA" id="ARBA00022801"/>
    </source>
</evidence>
<dbReference type="GO" id="GO:0046872">
    <property type="term" value="F:metal ion binding"/>
    <property type="evidence" value="ECO:0007669"/>
    <property type="project" value="UniProtKB-KW"/>
</dbReference>
<evidence type="ECO:0000256" key="4">
    <source>
        <dbReference type="ARBA" id="ARBA00010044"/>
    </source>
</evidence>
<dbReference type="SMART" id="SM00382">
    <property type="entry name" value="AAA"/>
    <property type="match status" value="1"/>
</dbReference>